<feature type="domain" description="Trimeric autotransporter adhesin YadA-like stalk" evidence="12">
    <location>
        <begin position="637"/>
        <end position="675"/>
    </location>
</feature>
<evidence type="ECO:0000313" key="13">
    <source>
        <dbReference type="EMBL" id="SSZ39879.1"/>
    </source>
</evidence>
<reference evidence="13 14" key="1">
    <citation type="submission" date="2018-06" db="EMBL/GenBank/DDBJ databases">
        <authorList>
            <consortium name="Pathogen Informatics"/>
            <person name="Doyle S."/>
        </authorList>
    </citation>
    <scope>NUCLEOTIDE SEQUENCE [LARGE SCALE GENOMIC DNA]</scope>
    <source>
        <strain evidence="13 14">NCTC12860</strain>
    </source>
</reference>
<dbReference type="NCBIfam" id="NF033870">
    <property type="entry name" value="VOMP_auto_Cterm"/>
    <property type="match status" value="1"/>
</dbReference>
<evidence type="ECO:0000256" key="8">
    <source>
        <dbReference type="ARBA" id="ARBA00022927"/>
    </source>
</evidence>
<dbReference type="Pfam" id="PF03895">
    <property type="entry name" value="YadA_anchor"/>
    <property type="match status" value="1"/>
</dbReference>
<dbReference type="Pfam" id="PF05662">
    <property type="entry name" value="YadA_stalk"/>
    <property type="match status" value="13"/>
</dbReference>
<dbReference type="Gene3D" id="6.10.250.2030">
    <property type="match status" value="4"/>
</dbReference>
<evidence type="ECO:0000256" key="10">
    <source>
        <dbReference type="ARBA" id="ARBA00023237"/>
    </source>
</evidence>
<evidence type="ECO:0000256" key="5">
    <source>
        <dbReference type="ARBA" id="ARBA00022452"/>
    </source>
</evidence>
<dbReference type="InterPro" id="IPR045584">
    <property type="entry name" value="Pilin-like"/>
</dbReference>
<feature type="domain" description="Trimeric autotransporter adhesin YadA-like stalk" evidence="12">
    <location>
        <begin position="1315"/>
        <end position="1342"/>
    </location>
</feature>
<name>A0A336NE26_BARGR</name>
<organism evidence="13 14">
    <name type="scientific">Bartonella grahamii</name>
    <dbReference type="NCBI Taxonomy" id="33045"/>
    <lineage>
        <taxon>Bacteria</taxon>
        <taxon>Pseudomonadati</taxon>
        <taxon>Pseudomonadota</taxon>
        <taxon>Alphaproteobacteria</taxon>
        <taxon>Hyphomicrobiales</taxon>
        <taxon>Bartonellaceae</taxon>
        <taxon>Bartonella</taxon>
    </lineage>
</organism>
<evidence type="ECO:0000256" key="7">
    <source>
        <dbReference type="ARBA" id="ARBA00022729"/>
    </source>
</evidence>
<keyword evidence="9" id="KW-0472">Membrane</keyword>
<keyword evidence="4" id="KW-0813">Transport</keyword>
<dbReference type="Proteomes" id="UP000253846">
    <property type="component" value="Unassembled WGS sequence"/>
</dbReference>
<evidence type="ECO:0000259" key="12">
    <source>
        <dbReference type="Pfam" id="PF05662"/>
    </source>
</evidence>
<evidence type="ECO:0000256" key="4">
    <source>
        <dbReference type="ARBA" id="ARBA00022448"/>
    </source>
</evidence>
<keyword evidence="10" id="KW-0998">Cell outer membrane</keyword>
<evidence type="ECO:0000256" key="9">
    <source>
        <dbReference type="ARBA" id="ARBA00023136"/>
    </source>
</evidence>
<dbReference type="Gene3D" id="3.30.1300.30">
    <property type="entry name" value="GSPII I/J protein-like"/>
    <property type="match status" value="1"/>
</dbReference>
<feature type="domain" description="Trimeric autotransporter adhesin YadA-like stalk" evidence="12">
    <location>
        <begin position="1096"/>
        <end position="1132"/>
    </location>
</feature>
<dbReference type="InterPro" id="IPR005594">
    <property type="entry name" value="YadA_C"/>
</dbReference>
<dbReference type="Gene3D" id="6.20.50.100">
    <property type="match status" value="1"/>
</dbReference>
<feature type="domain" description="Trimeric autotransporter adhesin YadA-like stalk" evidence="12">
    <location>
        <begin position="174"/>
        <end position="207"/>
    </location>
</feature>
<dbReference type="InterPro" id="IPR011049">
    <property type="entry name" value="Serralysin-like_metalloprot_C"/>
</dbReference>
<evidence type="ECO:0000313" key="14">
    <source>
        <dbReference type="Proteomes" id="UP000253846"/>
    </source>
</evidence>
<dbReference type="Gene3D" id="1.20.5.170">
    <property type="match status" value="6"/>
</dbReference>
<dbReference type="SUPFAM" id="SSF101967">
    <property type="entry name" value="Adhesin YadA, collagen-binding domain"/>
    <property type="match status" value="2"/>
</dbReference>
<evidence type="ECO:0000256" key="1">
    <source>
        <dbReference type="ARBA" id="ARBA00004241"/>
    </source>
</evidence>
<accession>A0A336NE26</accession>
<evidence type="ECO:0000256" key="6">
    <source>
        <dbReference type="ARBA" id="ARBA00022692"/>
    </source>
</evidence>
<comment type="subcellular location">
    <subcellularLocation>
        <location evidence="2">Cell outer membrane</location>
    </subcellularLocation>
    <subcellularLocation>
        <location evidence="1">Cell surface</location>
    </subcellularLocation>
</comment>
<dbReference type="GO" id="GO:0009986">
    <property type="term" value="C:cell surface"/>
    <property type="evidence" value="ECO:0007669"/>
    <property type="project" value="UniProtKB-SubCell"/>
</dbReference>
<dbReference type="InterPro" id="IPR008635">
    <property type="entry name" value="Coiled_stalk_dom"/>
</dbReference>
<feature type="domain" description="Trimeric autotransporter adhesin YadA-like stalk" evidence="12">
    <location>
        <begin position="439"/>
        <end position="475"/>
    </location>
</feature>
<evidence type="ECO:0000256" key="3">
    <source>
        <dbReference type="ARBA" id="ARBA00005848"/>
    </source>
</evidence>
<dbReference type="Gene3D" id="4.10.80.270">
    <property type="match status" value="2"/>
</dbReference>
<feature type="domain" description="Trimeric autotransporter adhesin YadA-like stalk" evidence="12">
    <location>
        <begin position="310"/>
        <end position="345"/>
    </location>
</feature>
<feature type="domain" description="Trimeric autotransporter adhesin YadA-like stalk" evidence="12">
    <location>
        <begin position="1209"/>
        <end position="1241"/>
    </location>
</feature>
<keyword evidence="6" id="KW-0812">Transmembrane</keyword>
<dbReference type="EMBL" id="UFTD01000001">
    <property type="protein sequence ID" value="SSZ39879.1"/>
    <property type="molecule type" value="Genomic_DNA"/>
</dbReference>
<feature type="domain" description="Trimeric autotransporter adhesin YadA-like stalk" evidence="12">
    <location>
        <begin position="2"/>
        <end position="37"/>
    </location>
</feature>
<keyword evidence="5" id="KW-1134">Transmembrane beta strand</keyword>
<feature type="domain" description="Trimeric autotransporter adhesin YadA-like stalk" evidence="12">
    <location>
        <begin position="769"/>
        <end position="808"/>
    </location>
</feature>
<keyword evidence="7" id="KW-0732">Signal</keyword>
<feature type="domain" description="Trimeric autotransporter adhesin YadA-like stalk" evidence="12">
    <location>
        <begin position="109"/>
        <end position="142"/>
    </location>
</feature>
<dbReference type="RefSeq" id="WP_051406054.1">
    <property type="nucleotide sequence ID" value="NZ_UFTD01000001.1"/>
</dbReference>
<sequence>MAAGTELHDAVNVAQLKTLQSYVDQGWTLSVGGENAKAVGIKDTVDLSAASDNLKITKGAENNNVQFDLAKNITVASVTAGNASMSNDGIMFADGARITVDGIDAGNKQITGVKAGVDPYDAVNFAQLQEIKNQIEGNSFVKQDGGEEGRITIGMATGGSEINVANKSGEDRIISGVKAAVNNNDAVNKQQLDGQIADVVDTIKSNSLVKREEETNRITIGKNIEGTEINIANKSGDARTISGVKEAVNDDEAVNKKQLDGEIADITDSIKVIKEANSFAVLYDKNADGTINYNSVTLGGDKTTAPVALHNVQDGAISQDSHDAINGSQIEKIYRSVAAIFGGDADFHDGILFGPHYHLSQISENGVAVNKDHFDVGSALTGLDDNINNVNSRLTHVANEFTQKIEGVSKDSLLWSKEEEAFVAQHGEGKTNSKIKFLANGDISEDSTDAVNGSQLFETNQTVANTNQTVVNLVTAFNGANKNISSYLGGGADVVANKAPTYTIQNTEYHDVGSAFSSVNNSITNIQNQITDATKNSLVKQEGDAGRITIGMATGGTEINVANKSGDARIISGVKAAVANNEAVNKEQLDKSIEKISKDINLTTAAAVLYDKENGAVNYGSITLGGDKNKEPVALLNVKAGTIAKNSHDAINGSQIEKISGDIANYFGGDASFENGNFKGPQYNLSTVSADGEVVQKIFTDVGSALSGLDANVKNVNTHLTNVTNDFTQQINNITQEVKGDALLWSNDEKAFVAQHGEGKTNSKIKFLANGDISANSTDAVNGSQLFTTNQNIATVTNNLTTISQNISKYFGGGADVSNGKAPTYTIQGKSHNDFESAFSTVDNSITNIQNQITNATKNSLVKQEGDADTITVGKATGGTEINVANKSGGARTISGVKAAVNNDEAVNKEQLDGRIADISNSINNIREGSAFAVLYDKNANGTVNYNSVSLGGNKSQGPVALLNVKDGKIAEDSTDAVNGDQINKISQDIANYFGGDAEFVDGDFWGPEYNLSTVSANGKVVQKTFENVGDALSGLDANVKNVNDHLTNVTNDFTQKINNITQEVKGDALLWSNDEQAFVAQHGEERTNSKIKFLANGDISANSTDAVNGSQLYLMSNQLATYFGGGAGYNNGQWTAPTFKIAQFNNDGSSGEKKTYHDVAGAFDGVSESMSKINNRIQNVENNVSFNGLNWNEQKKAYDASHDGQPSKIINVENGKIVEGSKDAVNGGQLWETNERITGVEKDVKHLTNRVDNISTTVTDMGETVFHIENRVDNIENTVNNLSDGAVNYDKDADGKKTNKITLKGGNESEPVMIDNVADGRIEQGSKEAVNGGQLHDYTEQQMKIILDESKHYTDQRINNIRIDAIDGAVDRANQYTDMKFNILSYDIKSVRKEARQAAAVGLAVSNLRYFDEPGSLSVSFGSGAWRGQSAFALGAGYTSENGKIRSNLSATSAGGHWGIGGAITLKIK</sequence>
<evidence type="ECO:0000259" key="11">
    <source>
        <dbReference type="Pfam" id="PF03895"/>
    </source>
</evidence>
<feature type="domain" description="Trimeric autotransporter adhesin YadA-like C-terminal membrane anchor" evidence="11">
    <location>
        <begin position="1413"/>
        <end position="1463"/>
    </location>
</feature>
<dbReference type="GO" id="GO:0015031">
    <property type="term" value="P:protein transport"/>
    <property type="evidence" value="ECO:0007669"/>
    <property type="project" value="UniProtKB-KW"/>
</dbReference>
<protein>
    <submittedName>
        <fullName evidence="13">Protein TolA</fullName>
    </submittedName>
</protein>
<dbReference type="Gene3D" id="6.10.250.2040">
    <property type="match status" value="5"/>
</dbReference>
<dbReference type="Gene3D" id="2.20.70.140">
    <property type="match status" value="1"/>
</dbReference>
<gene>
    <name evidence="13" type="ORF">NCTC12860_01100</name>
</gene>
<comment type="similarity">
    <text evidence="3">Belongs to the autotransporter-2 (AT-2) (TC 1.B.40) family.</text>
</comment>
<feature type="domain" description="Trimeric autotransporter adhesin YadA-like stalk" evidence="12">
    <location>
        <begin position="964"/>
        <end position="1000"/>
    </location>
</feature>
<dbReference type="GO" id="GO:0009279">
    <property type="term" value="C:cell outer membrane"/>
    <property type="evidence" value="ECO:0007669"/>
    <property type="project" value="UniProtKB-SubCell"/>
</dbReference>
<evidence type="ECO:0000256" key="2">
    <source>
        <dbReference type="ARBA" id="ARBA00004442"/>
    </source>
</evidence>
<feature type="domain" description="Trimeric autotransporter adhesin YadA-like stalk" evidence="12">
    <location>
        <begin position="571"/>
        <end position="605"/>
    </location>
</feature>
<feature type="domain" description="Trimeric autotransporter adhesin YadA-like stalk" evidence="12">
    <location>
        <begin position="894"/>
        <end position="928"/>
    </location>
</feature>
<dbReference type="SUPFAM" id="SSF54523">
    <property type="entry name" value="Pili subunits"/>
    <property type="match status" value="1"/>
</dbReference>
<proteinExistence type="inferred from homology"/>
<keyword evidence="8" id="KW-0653">Protein transport</keyword>